<reference evidence="10" key="1">
    <citation type="submission" date="2023-03" db="EMBL/GenBank/DDBJ databases">
        <title>Massive genome expansion in bonnet fungi (Mycena s.s.) driven by repeated elements and novel gene families across ecological guilds.</title>
        <authorList>
            <consortium name="Lawrence Berkeley National Laboratory"/>
            <person name="Harder C.B."/>
            <person name="Miyauchi S."/>
            <person name="Viragh M."/>
            <person name="Kuo A."/>
            <person name="Thoen E."/>
            <person name="Andreopoulos B."/>
            <person name="Lu D."/>
            <person name="Skrede I."/>
            <person name="Drula E."/>
            <person name="Henrissat B."/>
            <person name="Morin E."/>
            <person name="Kohler A."/>
            <person name="Barry K."/>
            <person name="LaButti K."/>
            <person name="Morin E."/>
            <person name="Salamov A."/>
            <person name="Lipzen A."/>
            <person name="Mereny Z."/>
            <person name="Hegedus B."/>
            <person name="Baldrian P."/>
            <person name="Stursova M."/>
            <person name="Weitz H."/>
            <person name="Taylor A."/>
            <person name="Grigoriev I.V."/>
            <person name="Nagy L.G."/>
            <person name="Martin F."/>
            <person name="Kauserud H."/>
        </authorList>
    </citation>
    <scope>NUCLEOTIDE SEQUENCE</scope>
    <source>
        <strain evidence="10">CBHHK200</strain>
    </source>
</reference>
<protein>
    <recommendedName>
        <fullName evidence="7">glucan 1,3-beta-glucosidase</fullName>
        <ecNumber evidence="7">3.2.1.58</ecNumber>
    </recommendedName>
</protein>
<keyword evidence="9" id="KW-1133">Transmembrane helix</keyword>
<keyword evidence="2 10" id="KW-0378">Hydrolase</keyword>
<dbReference type="PANTHER" id="PTHR31297">
    <property type="entry name" value="GLUCAN ENDO-1,6-BETA-GLUCOSIDASE B"/>
    <property type="match status" value="1"/>
</dbReference>
<keyword evidence="9" id="KW-0812">Transmembrane</keyword>
<dbReference type="EC" id="3.2.1.58" evidence="7"/>
<evidence type="ECO:0000256" key="9">
    <source>
        <dbReference type="SAM" id="Phobius"/>
    </source>
</evidence>
<organism evidence="10 11">
    <name type="scientific">Mycena alexandri</name>
    <dbReference type="NCBI Taxonomy" id="1745969"/>
    <lineage>
        <taxon>Eukaryota</taxon>
        <taxon>Fungi</taxon>
        <taxon>Dikarya</taxon>
        <taxon>Basidiomycota</taxon>
        <taxon>Agaricomycotina</taxon>
        <taxon>Agaricomycetes</taxon>
        <taxon>Agaricomycetidae</taxon>
        <taxon>Agaricales</taxon>
        <taxon>Marasmiineae</taxon>
        <taxon>Mycenaceae</taxon>
        <taxon>Mycena</taxon>
    </lineage>
</organism>
<proteinExistence type="inferred from homology"/>
<dbReference type="AlphaFoldDB" id="A0AAD6SXX1"/>
<evidence type="ECO:0000313" key="11">
    <source>
        <dbReference type="Proteomes" id="UP001218188"/>
    </source>
</evidence>
<evidence type="ECO:0000256" key="5">
    <source>
        <dbReference type="ARBA" id="ARBA00023316"/>
    </source>
</evidence>
<dbReference type="EMBL" id="JARJCM010000053">
    <property type="protein sequence ID" value="KAJ7035081.1"/>
    <property type="molecule type" value="Genomic_DNA"/>
</dbReference>
<keyword evidence="4" id="KW-0326">Glycosidase</keyword>
<keyword evidence="9" id="KW-0472">Membrane</keyword>
<evidence type="ECO:0000256" key="4">
    <source>
        <dbReference type="ARBA" id="ARBA00023295"/>
    </source>
</evidence>
<keyword evidence="3" id="KW-0325">Glycoprotein</keyword>
<evidence type="ECO:0000256" key="7">
    <source>
        <dbReference type="ARBA" id="ARBA00038929"/>
    </source>
</evidence>
<accession>A0AAD6SXX1</accession>
<comment type="similarity">
    <text evidence="1">Belongs to the glycosyl hydrolase 5 (cellulase A) family.</text>
</comment>
<dbReference type="GO" id="GO:0005576">
    <property type="term" value="C:extracellular region"/>
    <property type="evidence" value="ECO:0007669"/>
    <property type="project" value="TreeGrafter"/>
</dbReference>
<dbReference type="GO" id="GO:0004338">
    <property type="term" value="F:glucan exo-1,3-beta-glucosidase activity"/>
    <property type="evidence" value="ECO:0007669"/>
    <property type="project" value="UniProtKB-EC"/>
</dbReference>
<feature type="region of interest" description="Disordered" evidence="8">
    <location>
        <begin position="17"/>
        <end position="42"/>
    </location>
</feature>
<name>A0AAD6SXX1_9AGAR</name>
<evidence type="ECO:0000256" key="2">
    <source>
        <dbReference type="ARBA" id="ARBA00022801"/>
    </source>
</evidence>
<dbReference type="GO" id="GO:0009251">
    <property type="term" value="P:glucan catabolic process"/>
    <property type="evidence" value="ECO:0007669"/>
    <property type="project" value="TreeGrafter"/>
</dbReference>
<evidence type="ECO:0000256" key="1">
    <source>
        <dbReference type="ARBA" id="ARBA00005641"/>
    </source>
</evidence>
<keyword evidence="11" id="KW-1185">Reference proteome</keyword>
<feature type="transmembrane region" description="Helical" evidence="9">
    <location>
        <begin position="104"/>
        <end position="128"/>
    </location>
</feature>
<comment type="catalytic activity">
    <reaction evidence="6">
        <text>Successive hydrolysis of beta-D-glucose units from the non-reducing ends of (1-&gt;3)-beta-D-glucans, releasing alpha-glucose.</text>
        <dbReference type="EC" id="3.2.1.58"/>
    </reaction>
</comment>
<dbReference type="InterPro" id="IPR017853">
    <property type="entry name" value="GH"/>
</dbReference>
<gene>
    <name evidence="10" type="ORF">C8F04DRAFT_1346582</name>
</gene>
<evidence type="ECO:0000256" key="3">
    <source>
        <dbReference type="ARBA" id="ARBA00023180"/>
    </source>
</evidence>
<evidence type="ECO:0000256" key="8">
    <source>
        <dbReference type="SAM" id="MobiDB-lite"/>
    </source>
</evidence>
<dbReference type="GO" id="GO:0009986">
    <property type="term" value="C:cell surface"/>
    <property type="evidence" value="ECO:0007669"/>
    <property type="project" value="TreeGrafter"/>
</dbReference>
<dbReference type="SUPFAM" id="SSF51445">
    <property type="entry name" value="(Trans)glycosidases"/>
    <property type="match status" value="1"/>
</dbReference>
<keyword evidence="5" id="KW-0961">Cell wall biogenesis/degradation</keyword>
<dbReference type="InterPro" id="IPR050386">
    <property type="entry name" value="Glycosyl_hydrolase_5"/>
</dbReference>
<dbReference type="PANTHER" id="PTHR31297:SF34">
    <property type="entry name" value="GLUCAN 1,3-BETA-GLUCOSIDASE 2"/>
    <property type="match status" value="1"/>
</dbReference>
<comment type="caution">
    <text evidence="10">The sequence shown here is derived from an EMBL/GenBank/DDBJ whole genome shotgun (WGS) entry which is preliminary data.</text>
</comment>
<sequence>MMQERDAGDPFLATYAQPAHSEGHGYSDFASPLPGQHPSAFGTDSQLAAAGAGYRDDPRYPPASPNNSDLLLAPGAAAAGAGSYGSGGYNGYPVSSRTSKKRRLIGLGALVALLVIAVAVVVPVYFLVIKKHHSSAAASGASGGASGAGGAANTGGKSGAVVTGGGGSTVLTADGTSFVYNNSFGGYWLADSSNPFLDGAKPNSWTPALNESWNWGTDKIYGVNLGGCWSRVLITPALFQAYPSAPDEWTLAALMRADGSLQKTMEAHYDTFITEQDIAQIAGAGLNWVRVPIPFWAINTWSDVGTDATGATVAEPFLDYGGVEVSVLFLPSGCTIRACCAGLFGSAGRWRAGEIDAGDVLAPTYPCAFQMHGGATYIVRLFGWARKYGLRVNLDLHTAPGSQNGYNHSGKLGEVNFLNGVMGVANAERMLDYIRVIVEFITQPEWANVIPMFGIVNEALLSTIGRPQLTSFYLEAHNMIRGITGVGEGHGPFISIHDGFDGVPNWAGFLPGSDRIILDTHPYFAFDGQKNDAPIATGTDALSAGGIWPKQACTAWGPSINTSRTAFGVTVAGEFSNGYNDCGLYLTGVNGTQSYGGDCSLWLDSSTWNDTVKAGVQQFALASMDATQDWFFWTWKFLAQIGPAADGVVRSPLWSYQLGLEGGWMPTDPRTSVGTCAALGVQAAPFDGTFSAWQTGGAGAGTIDPTAVASFGTWPPITISHVDALATLLPTYTATASIASLTFTTPSPTGSLPAVTPTVSVGSGWFDAQDTASMVTAVAGCTYPDAWSAVSSVVPPVCTGAAAA</sequence>
<evidence type="ECO:0000313" key="10">
    <source>
        <dbReference type="EMBL" id="KAJ7035081.1"/>
    </source>
</evidence>
<dbReference type="GO" id="GO:0071555">
    <property type="term" value="P:cell wall organization"/>
    <property type="evidence" value="ECO:0007669"/>
    <property type="project" value="UniProtKB-KW"/>
</dbReference>
<dbReference type="Proteomes" id="UP001218188">
    <property type="component" value="Unassembled WGS sequence"/>
</dbReference>
<evidence type="ECO:0000256" key="6">
    <source>
        <dbReference type="ARBA" id="ARBA00036824"/>
    </source>
</evidence>
<dbReference type="Gene3D" id="3.20.20.80">
    <property type="entry name" value="Glycosidases"/>
    <property type="match status" value="1"/>
</dbReference>